<dbReference type="Pfam" id="PF00535">
    <property type="entry name" value="Glycos_transf_2"/>
    <property type="match status" value="1"/>
</dbReference>
<reference evidence="3 4" key="1">
    <citation type="journal article" date="2015" name="Nature">
        <title>rRNA introns, odd ribosomes, and small enigmatic genomes across a large radiation of phyla.</title>
        <authorList>
            <person name="Brown C.T."/>
            <person name="Hug L.A."/>
            <person name="Thomas B.C."/>
            <person name="Sharon I."/>
            <person name="Castelle C.J."/>
            <person name="Singh A."/>
            <person name="Wilkins M.J."/>
            <person name="Williams K.H."/>
            <person name="Banfield J.F."/>
        </authorList>
    </citation>
    <scope>NUCLEOTIDE SEQUENCE [LARGE SCALE GENOMIC DNA]</scope>
</reference>
<feature type="domain" description="Glycosyltransferase 2-like" evidence="2">
    <location>
        <begin position="7"/>
        <end position="134"/>
    </location>
</feature>
<evidence type="ECO:0000313" key="4">
    <source>
        <dbReference type="Proteomes" id="UP000034090"/>
    </source>
</evidence>
<feature type="transmembrane region" description="Helical" evidence="1">
    <location>
        <begin position="286"/>
        <end position="308"/>
    </location>
</feature>
<accession>A0A0G1GEA4</accession>
<feature type="transmembrane region" description="Helical" evidence="1">
    <location>
        <begin position="314"/>
        <end position="334"/>
    </location>
</feature>
<dbReference type="SUPFAM" id="SSF53448">
    <property type="entry name" value="Nucleotide-diphospho-sugar transferases"/>
    <property type="match status" value="1"/>
</dbReference>
<organism evidence="3 4">
    <name type="scientific">Candidatus Woesebacteria bacterium GW2011_GWB1_43_14</name>
    <dbReference type="NCBI Taxonomy" id="1618578"/>
    <lineage>
        <taxon>Bacteria</taxon>
        <taxon>Candidatus Woeseibacteriota</taxon>
    </lineage>
</organism>
<keyword evidence="1" id="KW-0812">Transmembrane</keyword>
<proteinExistence type="predicted"/>
<dbReference type="STRING" id="1618578.UV74_C0013G0320"/>
<gene>
    <name evidence="3" type="ORF">UV74_C0013G0320</name>
</gene>
<evidence type="ECO:0000256" key="1">
    <source>
        <dbReference type="SAM" id="Phobius"/>
    </source>
</evidence>
<dbReference type="EMBL" id="LCFQ01000013">
    <property type="protein sequence ID" value="KKS97198.1"/>
    <property type="molecule type" value="Genomic_DNA"/>
</dbReference>
<sequence>MKRKLVSIIITTFNSQKTLSLVLRSIKRQTFSQKQIEVIVVDGGSSDETVAIARKYKAKIIINPRTEQNYGKFLGYLNAKTKYIMFLDSDEVIENKSCLGIRTEAFTSNPNVKAVIGSGYKNPRGYPFINKYINEFGDPFSFFIYRLSKSTSFFMSEMKRRYKVIEETKEYVIFDFSGIGNLPLIELTAGASMIDAEFFKKEFPFLEKRVGLLNHSFHLLLSKFPCLAIAKNDAVIHYSANNISIYLNKISWRVKNNVHFVSSAGLSGFVGRDQFQSQFILRYKKYLFIPYAFSFVLPILDSIFLAITRKDLRYLFHFPLCLYTASQIIYNFVLKIIGIKPKLLSYGENKLIVSRTQ</sequence>
<dbReference type="PANTHER" id="PTHR22916:SF64">
    <property type="entry name" value="TRANSFERASE, PUTATIVE-RELATED"/>
    <property type="match status" value="1"/>
</dbReference>
<name>A0A0G1GEA4_9BACT</name>
<dbReference type="Gene3D" id="3.90.550.10">
    <property type="entry name" value="Spore Coat Polysaccharide Biosynthesis Protein SpsA, Chain A"/>
    <property type="match status" value="1"/>
</dbReference>
<dbReference type="InterPro" id="IPR001173">
    <property type="entry name" value="Glyco_trans_2-like"/>
</dbReference>
<keyword evidence="3" id="KW-0808">Transferase</keyword>
<keyword evidence="1" id="KW-1133">Transmembrane helix</keyword>
<dbReference type="Proteomes" id="UP000034090">
    <property type="component" value="Unassembled WGS sequence"/>
</dbReference>
<dbReference type="InterPro" id="IPR029044">
    <property type="entry name" value="Nucleotide-diphossugar_trans"/>
</dbReference>
<dbReference type="PANTHER" id="PTHR22916">
    <property type="entry name" value="GLYCOSYLTRANSFERASE"/>
    <property type="match status" value="1"/>
</dbReference>
<keyword evidence="1" id="KW-0472">Membrane</keyword>
<evidence type="ECO:0000313" key="3">
    <source>
        <dbReference type="EMBL" id="KKS97198.1"/>
    </source>
</evidence>
<evidence type="ECO:0000259" key="2">
    <source>
        <dbReference type="Pfam" id="PF00535"/>
    </source>
</evidence>
<dbReference type="AlphaFoldDB" id="A0A0G1GEA4"/>
<dbReference type="CDD" id="cd00761">
    <property type="entry name" value="Glyco_tranf_GTA_type"/>
    <property type="match status" value="1"/>
</dbReference>
<protein>
    <submittedName>
        <fullName evidence="3">Glycosyl transferase family 2</fullName>
    </submittedName>
</protein>
<dbReference type="GO" id="GO:0016740">
    <property type="term" value="F:transferase activity"/>
    <property type="evidence" value="ECO:0007669"/>
    <property type="project" value="UniProtKB-KW"/>
</dbReference>
<comment type="caution">
    <text evidence="3">The sequence shown here is derived from an EMBL/GenBank/DDBJ whole genome shotgun (WGS) entry which is preliminary data.</text>
</comment>